<dbReference type="EMBL" id="CM039438">
    <property type="protein sequence ID" value="KAI4301201.1"/>
    <property type="molecule type" value="Genomic_DNA"/>
</dbReference>
<accession>A0ACB9KVM6</accession>
<proteinExistence type="predicted"/>
<name>A0ACB9KVM6_BAUVA</name>
<organism evidence="1 2">
    <name type="scientific">Bauhinia variegata</name>
    <name type="common">Purple orchid tree</name>
    <name type="synonym">Phanera variegata</name>
    <dbReference type="NCBI Taxonomy" id="167791"/>
    <lineage>
        <taxon>Eukaryota</taxon>
        <taxon>Viridiplantae</taxon>
        <taxon>Streptophyta</taxon>
        <taxon>Embryophyta</taxon>
        <taxon>Tracheophyta</taxon>
        <taxon>Spermatophyta</taxon>
        <taxon>Magnoliopsida</taxon>
        <taxon>eudicotyledons</taxon>
        <taxon>Gunneridae</taxon>
        <taxon>Pentapetalae</taxon>
        <taxon>rosids</taxon>
        <taxon>fabids</taxon>
        <taxon>Fabales</taxon>
        <taxon>Fabaceae</taxon>
        <taxon>Cercidoideae</taxon>
        <taxon>Cercideae</taxon>
        <taxon>Bauhiniinae</taxon>
        <taxon>Bauhinia</taxon>
    </lineage>
</organism>
<evidence type="ECO:0000313" key="2">
    <source>
        <dbReference type="Proteomes" id="UP000828941"/>
    </source>
</evidence>
<keyword evidence="2" id="KW-1185">Reference proteome</keyword>
<comment type="caution">
    <text evidence="1">The sequence shown here is derived from an EMBL/GenBank/DDBJ whole genome shotgun (WGS) entry which is preliminary data.</text>
</comment>
<reference evidence="1 2" key="1">
    <citation type="journal article" date="2022" name="DNA Res.">
        <title>Chromosomal-level genome assembly of the orchid tree Bauhinia variegata (Leguminosae; Cercidoideae) supports the allotetraploid origin hypothesis of Bauhinia.</title>
        <authorList>
            <person name="Zhong Y."/>
            <person name="Chen Y."/>
            <person name="Zheng D."/>
            <person name="Pang J."/>
            <person name="Liu Y."/>
            <person name="Luo S."/>
            <person name="Meng S."/>
            <person name="Qian L."/>
            <person name="Wei D."/>
            <person name="Dai S."/>
            <person name="Zhou R."/>
        </authorList>
    </citation>
    <scope>NUCLEOTIDE SEQUENCE [LARGE SCALE GENOMIC DNA]</scope>
    <source>
        <strain evidence="1">BV-YZ2020</strain>
    </source>
</reference>
<evidence type="ECO:0000313" key="1">
    <source>
        <dbReference type="EMBL" id="KAI4301201.1"/>
    </source>
</evidence>
<sequence length="154" mass="17866">MPFVLTFTFLSNYQIYHPSFIQTSTPIRARVSATIRFTLGESSTCLTVYKKGRATEVFQSPKCPRWKLYDYDSQSKTMAHCQSAMLQGRRKSREDRTLCVLDIRIPFPGSSIISFHFLWRIIDFGSGIDELHRSTYMVLRDLLEQTYEYAPPGC</sequence>
<protein>
    <submittedName>
        <fullName evidence="1">Uncharacterized protein</fullName>
    </submittedName>
</protein>
<gene>
    <name evidence="1" type="ORF">L6164_034502</name>
</gene>
<dbReference type="Proteomes" id="UP000828941">
    <property type="component" value="Chromosome 13"/>
</dbReference>